<dbReference type="GO" id="GO:0046677">
    <property type="term" value="P:response to antibiotic"/>
    <property type="evidence" value="ECO:0007669"/>
    <property type="project" value="TreeGrafter"/>
</dbReference>
<dbReference type="InterPro" id="IPR058626">
    <property type="entry name" value="MdtA-like_b-barrel"/>
</dbReference>
<dbReference type="PANTHER" id="PTHR30158:SF10">
    <property type="entry name" value="CATION EFFLUX PUMP"/>
    <property type="match status" value="1"/>
</dbReference>
<keyword evidence="3" id="KW-0175">Coiled coil</keyword>
<dbReference type="Pfam" id="PF25967">
    <property type="entry name" value="RND-MFP_C"/>
    <property type="match status" value="1"/>
</dbReference>
<gene>
    <name evidence="8" type="ORF">VCO01S_27180</name>
</gene>
<dbReference type="OrthoDB" id="9800613at2"/>
<comment type="subcellular location">
    <subcellularLocation>
        <location evidence="1">Cell inner membrane</location>
        <topology evidence="1">Lipid-anchor</topology>
    </subcellularLocation>
</comment>
<evidence type="ECO:0000259" key="6">
    <source>
        <dbReference type="Pfam" id="PF25944"/>
    </source>
</evidence>
<feature type="domain" description="Multidrug resistance protein MdtA-like alpha-helical hairpin" evidence="4">
    <location>
        <begin position="115"/>
        <end position="184"/>
    </location>
</feature>
<dbReference type="InterPro" id="IPR058627">
    <property type="entry name" value="MdtA-like_C"/>
</dbReference>
<dbReference type="Gene3D" id="2.40.420.20">
    <property type="match status" value="1"/>
</dbReference>
<dbReference type="PROSITE" id="PS51257">
    <property type="entry name" value="PROKAR_LIPOPROTEIN"/>
    <property type="match status" value="1"/>
</dbReference>
<reference evidence="8 9" key="1">
    <citation type="submission" date="2019-06" db="EMBL/GenBank/DDBJ databases">
        <title>Whole genome shotgun sequence of Vibrio comitans NBRC 102076.</title>
        <authorList>
            <person name="Hosoyama A."/>
            <person name="Uohara A."/>
            <person name="Ohji S."/>
            <person name="Ichikawa N."/>
        </authorList>
    </citation>
    <scope>NUCLEOTIDE SEQUENCE [LARGE SCALE GENOMIC DNA]</scope>
    <source>
        <strain evidence="8 9">NBRC 102076</strain>
    </source>
</reference>
<feature type="domain" description="Multidrug resistance protein MdtA-like beta-barrel" evidence="6">
    <location>
        <begin position="225"/>
        <end position="307"/>
    </location>
</feature>
<dbReference type="Proteomes" id="UP000318242">
    <property type="component" value="Unassembled WGS sequence"/>
</dbReference>
<dbReference type="EMBL" id="BJLH01000012">
    <property type="protein sequence ID" value="GEA61525.1"/>
    <property type="molecule type" value="Genomic_DNA"/>
</dbReference>
<dbReference type="Pfam" id="PF25944">
    <property type="entry name" value="Beta-barrel_RND"/>
    <property type="match status" value="1"/>
</dbReference>
<dbReference type="GO" id="GO:0030313">
    <property type="term" value="C:cell envelope"/>
    <property type="evidence" value="ECO:0007669"/>
    <property type="project" value="UniProtKB-SubCell"/>
</dbReference>
<evidence type="ECO:0000256" key="3">
    <source>
        <dbReference type="SAM" id="Coils"/>
    </source>
</evidence>
<dbReference type="AlphaFoldDB" id="A0A4Y3IR38"/>
<dbReference type="InterPro" id="IPR006143">
    <property type="entry name" value="RND_pump_MFP"/>
</dbReference>
<feature type="domain" description="Multidrug resistance protein MdtA-like barrel-sandwich hybrid" evidence="5">
    <location>
        <begin position="75"/>
        <end position="210"/>
    </location>
</feature>
<name>A0A4Y3IR38_9VIBR</name>
<keyword evidence="9" id="KW-1185">Reference proteome</keyword>
<evidence type="ECO:0000256" key="2">
    <source>
        <dbReference type="ARBA" id="ARBA00009477"/>
    </source>
</evidence>
<feature type="coiled-coil region" evidence="3">
    <location>
        <begin position="115"/>
        <end position="142"/>
    </location>
</feature>
<evidence type="ECO:0000259" key="4">
    <source>
        <dbReference type="Pfam" id="PF25876"/>
    </source>
</evidence>
<feature type="domain" description="Multidrug resistance protein MdtA-like C-terminal permuted SH3" evidence="7">
    <location>
        <begin position="314"/>
        <end position="374"/>
    </location>
</feature>
<evidence type="ECO:0000313" key="8">
    <source>
        <dbReference type="EMBL" id="GEA61525.1"/>
    </source>
</evidence>
<dbReference type="Pfam" id="PF25876">
    <property type="entry name" value="HH_MFP_RND"/>
    <property type="match status" value="1"/>
</dbReference>
<sequence length="392" mass="41899">MLFYIEKIIDLEKGCSMKKSLLAVSLASTLILVGCGESQKPQQAGMAPTVVVEPVTVVSHQPSKAYVGRVEAVEDVDITAQVTGYLKERHFKEGQIVEKGQLLYTIEPSSFEAQVASAKASVAQATANLKRAENDYQRAKNLLPKGNISQSEYDARQAEQLGASALLEAAKAQLLLAEVNLSYTKITAPFTGRISDTKVSIGDLLSTSSGTLTTLVSLDPVHASFQLSERERLQFGFDKYEGDGESNNGEVEVSLNLENGQQHPEKGVLDFVGNRIDLTTGTLAVRASVPNSGHTLLPGQHINVVIASTQSQPAVVIPRRAVQTDIAGDFVMLATDGNIAERRNVELGVQTPDGVIVKTGLGENDKVIVGGLQRVRNGLAVQIAEAKPEAAE</sequence>
<dbReference type="Gene3D" id="2.40.50.100">
    <property type="match status" value="1"/>
</dbReference>
<dbReference type="InterPro" id="IPR058625">
    <property type="entry name" value="MdtA-like_BSH"/>
</dbReference>
<dbReference type="Gene3D" id="1.10.287.470">
    <property type="entry name" value="Helix hairpin bin"/>
    <property type="match status" value="1"/>
</dbReference>
<evidence type="ECO:0000313" key="9">
    <source>
        <dbReference type="Proteomes" id="UP000318242"/>
    </source>
</evidence>
<dbReference type="GO" id="GO:0022857">
    <property type="term" value="F:transmembrane transporter activity"/>
    <property type="evidence" value="ECO:0007669"/>
    <property type="project" value="InterPro"/>
</dbReference>
<dbReference type="SUPFAM" id="SSF111369">
    <property type="entry name" value="HlyD-like secretion proteins"/>
    <property type="match status" value="1"/>
</dbReference>
<proteinExistence type="inferred from homology"/>
<comment type="similarity">
    <text evidence="2">Belongs to the membrane fusion protein (MFP) (TC 8.A.1) family.</text>
</comment>
<dbReference type="PANTHER" id="PTHR30158">
    <property type="entry name" value="ACRA/E-RELATED COMPONENT OF DRUG EFFLUX TRANSPORTER"/>
    <property type="match status" value="1"/>
</dbReference>
<evidence type="ECO:0000256" key="1">
    <source>
        <dbReference type="ARBA" id="ARBA00004519"/>
    </source>
</evidence>
<protein>
    <submittedName>
        <fullName evidence="8">MexE family multidrug efflux RND transporter periplasmic adaptor subunit</fullName>
    </submittedName>
</protein>
<dbReference type="Gene3D" id="2.40.30.170">
    <property type="match status" value="1"/>
</dbReference>
<dbReference type="Pfam" id="PF25917">
    <property type="entry name" value="BSH_RND"/>
    <property type="match status" value="1"/>
</dbReference>
<dbReference type="InterPro" id="IPR058624">
    <property type="entry name" value="MdtA-like_HH"/>
</dbReference>
<comment type="caution">
    <text evidence="8">The sequence shown here is derived from an EMBL/GenBank/DDBJ whole genome shotgun (WGS) entry which is preliminary data.</text>
</comment>
<accession>A0A4Y3IR38</accession>
<dbReference type="NCBIfam" id="TIGR01730">
    <property type="entry name" value="RND_mfp"/>
    <property type="match status" value="1"/>
</dbReference>
<evidence type="ECO:0000259" key="7">
    <source>
        <dbReference type="Pfam" id="PF25967"/>
    </source>
</evidence>
<dbReference type="GO" id="GO:0005886">
    <property type="term" value="C:plasma membrane"/>
    <property type="evidence" value="ECO:0007669"/>
    <property type="project" value="TreeGrafter"/>
</dbReference>
<organism evidence="8 9">
    <name type="scientific">Vibrio comitans NBRC 102076</name>
    <dbReference type="NCBI Taxonomy" id="1219078"/>
    <lineage>
        <taxon>Bacteria</taxon>
        <taxon>Pseudomonadati</taxon>
        <taxon>Pseudomonadota</taxon>
        <taxon>Gammaproteobacteria</taxon>
        <taxon>Vibrionales</taxon>
        <taxon>Vibrionaceae</taxon>
        <taxon>Vibrio</taxon>
    </lineage>
</organism>
<evidence type="ECO:0000259" key="5">
    <source>
        <dbReference type="Pfam" id="PF25917"/>
    </source>
</evidence>